<name>A0A0F9I9B6_9ZZZZ</name>
<reference evidence="1" key="1">
    <citation type="journal article" date="2015" name="Nature">
        <title>Complex archaea that bridge the gap between prokaryotes and eukaryotes.</title>
        <authorList>
            <person name="Spang A."/>
            <person name="Saw J.H."/>
            <person name="Jorgensen S.L."/>
            <person name="Zaremba-Niedzwiedzka K."/>
            <person name="Martijn J."/>
            <person name="Lind A.E."/>
            <person name="van Eijk R."/>
            <person name="Schleper C."/>
            <person name="Guy L."/>
            <person name="Ettema T.J."/>
        </authorList>
    </citation>
    <scope>NUCLEOTIDE SEQUENCE</scope>
</reference>
<protein>
    <submittedName>
        <fullName evidence="1">Uncharacterized protein</fullName>
    </submittedName>
</protein>
<accession>A0A0F9I9B6</accession>
<comment type="caution">
    <text evidence="1">The sequence shown here is derived from an EMBL/GenBank/DDBJ whole genome shotgun (WGS) entry which is preliminary data.</text>
</comment>
<organism evidence="1">
    <name type="scientific">marine sediment metagenome</name>
    <dbReference type="NCBI Taxonomy" id="412755"/>
    <lineage>
        <taxon>unclassified sequences</taxon>
        <taxon>metagenomes</taxon>
        <taxon>ecological metagenomes</taxon>
    </lineage>
</organism>
<sequence>IKIIVNELIQLYFEFDSLSKEYMFRKILQLVQKFEWKLSESQTLLKDLISELRKLTDKFYEITDEEFPLQRPEIKGILYRIKNDFLDVIPGEDLLSPDKEYFTASEILERISRD</sequence>
<gene>
    <name evidence="1" type="ORF">LCGC14_1905090</name>
</gene>
<dbReference type="AlphaFoldDB" id="A0A0F9I9B6"/>
<proteinExistence type="predicted"/>
<evidence type="ECO:0000313" key="1">
    <source>
        <dbReference type="EMBL" id="KKL90395.1"/>
    </source>
</evidence>
<dbReference type="EMBL" id="LAZR01020018">
    <property type="protein sequence ID" value="KKL90395.1"/>
    <property type="molecule type" value="Genomic_DNA"/>
</dbReference>
<feature type="non-terminal residue" evidence="1">
    <location>
        <position position="1"/>
    </location>
</feature>